<dbReference type="CDD" id="cd03354">
    <property type="entry name" value="LbH_SAT"/>
    <property type="match status" value="1"/>
</dbReference>
<dbReference type="Gene3D" id="1.10.3130.10">
    <property type="entry name" value="serine acetyltransferase, domain 1"/>
    <property type="match status" value="1"/>
</dbReference>
<accession>A0A836Z224</accession>
<protein>
    <recommendedName>
        <fullName evidence="3">Serine acetyltransferase</fullName>
        <ecNumber evidence="2">2.3.1.30</ecNumber>
    </recommendedName>
</protein>
<dbReference type="InterPro" id="IPR053376">
    <property type="entry name" value="Serine_acetyltransferase"/>
</dbReference>
<evidence type="ECO:0000256" key="7">
    <source>
        <dbReference type="ARBA" id="ARBA00049486"/>
    </source>
</evidence>
<evidence type="ECO:0000256" key="5">
    <source>
        <dbReference type="ARBA" id="ARBA00022679"/>
    </source>
</evidence>
<feature type="domain" description="Serine acetyltransferase N-terminal" evidence="8">
    <location>
        <begin position="12"/>
        <end position="99"/>
    </location>
</feature>
<organism evidence="9 10">
    <name type="scientific">Acinetobacter nosocomialis</name>
    <dbReference type="NCBI Taxonomy" id="106654"/>
    <lineage>
        <taxon>Bacteria</taxon>
        <taxon>Pseudomonadati</taxon>
        <taxon>Pseudomonadota</taxon>
        <taxon>Gammaproteobacteria</taxon>
        <taxon>Moraxellales</taxon>
        <taxon>Moraxellaceae</taxon>
        <taxon>Acinetobacter</taxon>
        <taxon>Acinetobacter calcoaceticus/baumannii complex</taxon>
    </lineage>
</organism>
<evidence type="ECO:0000313" key="10">
    <source>
        <dbReference type="Proteomes" id="UP000027208"/>
    </source>
</evidence>
<dbReference type="InterPro" id="IPR010493">
    <property type="entry name" value="Ser_AcTrfase_N"/>
</dbReference>
<dbReference type="RefSeq" id="WP_050488916.1">
    <property type="nucleotide sequence ID" value="NZ_JAHKRV010000020.1"/>
</dbReference>
<dbReference type="InterPro" id="IPR042122">
    <property type="entry name" value="Ser_AcTrfase_N_sf"/>
</dbReference>
<dbReference type="EC" id="2.3.1.30" evidence="2"/>
<dbReference type="AlphaFoldDB" id="A0A836Z224"/>
<comment type="similarity">
    <text evidence="1">Belongs to the transferase hexapeptide repeat family.</text>
</comment>
<evidence type="ECO:0000256" key="3">
    <source>
        <dbReference type="ARBA" id="ARBA00018522"/>
    </source>
</evidence>
<dbReference type="GO" id="GO:0006535">
    <property type="term" value="P:cysteine biosynthetic process from serine"/>
    <property type="evidence" value="ECO:0007669"/>
    <property type="project" value="InterPro"/>
</dbReference>
<comment type="caution">
    <text evidence="9">The sequence shown here is derived from an EMBL/GenBank/DDBJ whole genome shotgun (WGS) entry which is preliminary data.</text>
</comment>
<dbReference type="PANTHER" id="PTHR42811">
    <property type="entry name" value="SERINE ACETYLTRANSFERASE"/>
    <property type="match status" value="1"/>
</dbReference>
<evidence type="ECO:0000259" key="8">
    <source>
        <dbReference type="SMART" id="SM00971"/>
    </source>
</evidence>
<dbReference type="InterPro" id="IPR045304">
    <property type="entry name" value="LbH_SAT"/>
</dbReference>
<dbReference type="SMART" id="SM00971">
    <property type="entry name" value="SATase_N"/>
    <property type="match status" value="1"/>
</dbReference>
<keyword evidence="6" id="KW-0012">Acyltransferase</keyword>
<dbReference type="NCBIfam" id="NF041874">
    <property type="entry name" value="EPS_EpsC"/>
    <property type="match status" value="1"/>
</dbReference>
<dbReference type="Proteomes" id="UP000027208">
    <property type="component" value="Unassembled WGS sequence"/>
</dbReference>
<evidence type="ECO:0000256" key="4">
    <source>
        <dbReference type="ARBA" id="ARBA00022605"/>
    </source>
</evidence>
<evidence type="ECO:0000256" key="2">
    <source>
        <dbReference type="ARBA" id="ARBA00013266"/>
    </source>
</evidence>
<dbReference type="Pfam" id="PF06426">
    <property type="entry name" value="SATase_N"/>
    <property type="match status" value="1"/>
</dbReference>
<keyword evidence="4" id="KW-0028">Amino-acid biosynthesis</keyword>
<dbReference type="FunFam" id="2.160.10.10:FF:000007">
    <property type="entry name" value="Serine acetyltransferase"/>
    <property type="match status" value="1"/>
</dbReference>
<dbReference type="InterPro" id="IPR011004">
    <property type="entry name" value="Trimer_LpxA-like_sf"/>
</dbReference>
<proteinExistence type="inferred from homology"/>
<dbReference type="Gene3D" id="2.160.10.10">
    <property type="entry name" value="Hexapeptide repeat proteins"/>
    <property type="match status" value="1"/>
</dbReference>
<dbReference type="EMBL" id="JMUI01000001">
    <property type="protein sequence ID" value="KDM58230.1"/>
    <property type="molecule type" value="Genomic_DNA"/>
</dbReference>
<dbReference type="SUPFAM" id="SSF51161">
    <property type="entry name" value="Trimeric LpxA-like enzymes"/>
    <property type="match status" value="1"/>
</dbReference>
<dbReference type="GO" id="GO:0005737">
    <property type="term" value="C:cytoplasm"/>
    <property type="evidence" value="ECO:0007669"/>
    <property type="project" value="InterPro"/>
</dbReference>
<sequence>MKIQDIIFKKYDNFTEQSNFSIKFKSFNSLLVHVLTANNPYFFHQKSHWETIIENALEADIQIGEYIALDISAILIRDPACQNIYEAIFFYKGFHALAWYRVSNYYWKLNNKLLARKINHFINSSLGIDIHPAASIGHSIFIDHGTGVVIGETTIMENYISMFHGVTLGGTGKESLGCRHPHIASHVLLSSHCSIIGNIKINVGTRVAASSVVLDTIPEFVTVAGIPAKIVRHNSPHNTEYKWNFKWYEE</sequence>
<dbReference type="GO" id="GO:0009001">
    <property type="term" value="F:serine O-acetyltransferase activity"/>
    <property type="evidence" value="ECO:0007669"/>
    <property type="project" value="UniProtKB-EC"/>
</dbReference>
<evidence type="ECO:0000256" key="1">
    <source>
        <dbReference type="ARBA" id="ARBA00007274"/>
    </source>
</evidence>
<name>A0A836Z224_ACINO</name>
<reference evidence="9 10" key="1">
    <citation type="submission" date="2014-04" db="EMBL/GenBank/DDBJ databases">
        <title>The Genome Sequence of Acinetobacter baumanii BIDMC 57.</title>
        <authorList>
            <consortium name="The Broad Institute Genomics Platform"/>
            <consortium name="The Broad Institute Genome Sequencing Center for Infectious Disease"/>
            <person name="Murphy C."/>
            <person name="Cosimi L."/>
            <person name="Cerqueira G."/>
            <person name="Feldgarden M."/>
            <person name="Earl A."/>
            <person name="Spencer M.D."/>
            <person name="Fodor A."/>
            <person name="Sautter R.L."/>
            <person name="Hung D."/>
            <person name="Onderdonk A.B."/>
            <person name="Ernst C."/>
            <person name="Delaney M."/>
            <person name="DuBois A."/>
            <person name="Young S.K."/>
            <person name="Zeng Q."/>
            <person name="Gargeya S."/>
            <person name="Abouelleil A."/>
            <person name="Alvarado L."/>
            <person name="Chapman S.B."/>
            <person name="Gainer-Dewar J."/>
            <person name="Goldberg J."/>
            <person name="Griggs A."/>
            <person name="Gujja S."/>
            <person name="Hansen M."/>
            <person name="Howarth C."/>
            <person name="Imamovic A."/>
            <person name="Larimer J."/>
            <person name="Pearson M."/>
            <person name="Poon T.W."/>
            <person name="Priest M."/>
            <person name="Roberts A."/>
            <person name="Saif S."/>
            <person name="Shea T."/>
            <person name="Sykes S."/>
            <person name="Wortman J."/>
            <person name="Nusbaum C."/>
            <person name="Birren B."/>
        </authorList>
    </citation>
    <scope>NUCLEOTIDE SEQUENCE [LARGE SCALE GENOMIC DNA]</scope>
    <source>
        <strain evidence="9 10">BIDMC 57</strain>
    </source>
</reference>
<keyword evidence="5 9" id="KW-0808">Transferase</keyword>
<evidence type="ECO:0000256" key="6">
    <source>
        <dbReference type="ARBA" id="ARBA00023315"/>
    </source>
</evidence>
<comment type="catalytic activity">
    <reaction evidence="7">
        <text>L-serine + acetyl-CoA = O-acetyl-L-serine + CoA</text>
        <dbReference type="Rhea" id="RHEA:24560"/>
        <dbReference type="ChEBI" id="CHEBI:33384"/>
        <dbReference type="ChEBI" id="CHEBI:57287"/>
        <dbReference type="ChEBI" id="CHEBI:57288"/>
        <dbReference type="ChEBI" id="CHEBI:58340"/>
        <dbReference type="EC" id="2.3.1.30"/>
    </reaction>
</comment>
<gene>
    <name evidence="9" type="ORF">AE32_00224</name>
</gene>
<evidence type="ECO:0000313" key="9">
    <source>
        <dbReference type="EMBL" id="KDM58230.1"/>
    </source>
</evidence>